<gene>
    <name evidence="1" type="ORF">EVAR_43540_1</name>
</gene>
<accession>A0A4C1WBL0</accession>
<reference evidence="1 2" key="1">
    <citation type="journal article" date="2019" name="Commun. Biol.">
        <title>The bagworm genome reveals a unique fibroin gene that provides high tensile strength.</title>
        <authorList>
            <person name="Kono N."/>
            <person name="Nakamura H."/>
            <person name="Ohtoshi R."/>
            <person name="Tomita M."/>
            <person name="Numata K."/>
            <person name="Arakawa K."/>
        </authorList>
    </citation>
    <scope>NUCLEOTIDE SEQUENCE [LARGE SCALE GENOMIC DNA]</scope>
</reference>
<evidence type="ECO:0000313" key="1">
    <source>
        <dbReference type="EMBL" id="GBP47849.1"/>
    </source>
</evidence>
<dbReference type="AlphaFoldDB" id="A0A4C1WBL0"/>
<dbReference type="EMBL" id="BGZK01000511">
    <property type="protein sequence ID" value="GBP47849.1"/>
    <property type="molecule type" value="Genomic_DNA"/>
</dbReference>
<name>A0A4C1WBL0_EUMVA</name>
<dbReference type="Proteomes" id="UP000299102">
    <property type="component" value="Unassembled WGS sequence"/>
</dbReference>
<protein>
    <submittedName>
        <fullName evidence="1">Uncharacterized protein</fullName>
    </submittedName>
</protein>
<sequence>MPLAAPESYWAGVGGFESFDRRGHCDKGFHLTRLGPHLSVVFNTPFALVDVTVYNFLRMCLADRVEGDRCSTKRTEPTTRASLAERDIERNGTMTSTFRACSP</sequence>
<organism evidence="1 2">
    <name type="scientific">Eumeta variegata</name>
    <name type="common">Bagworm moth</name>
    <name type="synonym">Eumeta japonica</name>
    <dbReference type="NCBI Taxonomy" id="151549"/>
    <lineage>
        <taxon>Eukaryota</taxon>
        <taxon>Metazoa</taxon>
        <taxon>Ecdysozoa</taxon>
        <taxon>Arthropoda</taxon>
        <taxon>Hexapoda</taxon>
        <taxon>Insecta</taxon>
        <taxon>Pterygota</taxon>
        <taxon>Neoptera</taxon>
        <taxon>Endopterygota</taxon>
        <taxon>Lepidoptera</taxon>
        <taxon>Glossata</taxon>
        <taxon>Ditrysia</taxon>
        <taxon>Tineoidea</taxon>
        <taxon>Psychidae</taxon>
        <taxon>Oiketicinae</taxon>
        <taxon>Eumeta</taxon>
    </lineage>
</organism>
<keyword evidence="2" id="KW-1185">Reference proteome</keyword>
<comment type="caution">
    <text evidence="1">The sequence shown here is derived from an EMBL/GenBank/DDBJ whole genome shotgun (WGS) entry which is preliminary data.</text>
</comment>
<proteinExistence type="predicted"/>
<evidence type="ECO:0000313" key="2">
    <source>
        <dbReference type="Proteomes" id="UP000299102"/>
    </source>
</evidence>